<sequence length="72" mass="8426">MYVNKKELKKVEKYKRSDASQEDIYTPSLWYFELLIFTKNSESTSSSISNMSDDDEESNVSEQIIEENDNCT</sequence>
<dbReference type="EMBL" id="JANEYG010000386">
    <property type="protein sequence ID" value="KAJ8909938.1"/>
    <property type="molecule type" value="Genomic_DNA"/>
</dbReference>
<evidence type="ECO:0000313" key="3">
    <source>
        <dbReference type="Proteomes" id="UP001159042"/>
    </source>
</evidence>
<proteinExistence type="predicted"/>
<gene>
    <name evidence="2" type="ORF">NQ315_005657</name>
</gene>
<feature type="compositionally biased region" description="Acidic residues" evidence="1">
    <location>
        <begin position="52"/>
        <end position="72"/>
    </location>
</feature>
<protein>
    <submittedName>
        <fullName evidence="2">Uncharacterized protein</fullName>
    </submittedName>
</protein>
<name>A0AAV8V783_9CUCU</name>
<keyword evidence="3" id="KW-1185">Reference proteome</keyword>
<evidence type="ECO:0000313" key="2">
    <source>
        <dbReference type="EMBL" id="KAJ8909938.1"/>
    </source>
</evidence>
<accession>A0AAV8V783</accession>
<dbReference type="Proteomes" id="UP001159042">
    <property type="component" value="Unassembled WGS sequence"/>
</dbReference>
<reference evidence="2 3" key="1">
    <citation type="journal article" date="2023" name="Insect Mol. Biol.">
        <title>Genome sequencing provides insights into the evolution of gene families encoding plant cell wall-degrading enzymes in longhorned beetles.</title>
        <authorList>
            <person name="Shin N.R."/>
            <person name="Okamura Y."/>
            <person name="Kirsch R."/>
            <person name="Pauchet Y."/>
        </authorList>
    </citation>
    <scope>NUCLEOTIDE SEQUENCE [LARGE SCALE GENOMIC DNA]</scope>
    <source>
        <strain evidence="2">EAD_L_NR</strain>
    </source>
</reference>
<feature type="compositionally biased region" description="Low complexity" evidence="1">
    <location>
        <begin position="42"/>
        <end position="51"/>
    </location>
</feature>
<comment type="caution">
    <text evidence="2">The sequence shown here is derived from an EMBL/GenBank/DDBJ whole genome shotgun (WGS) entry which is preliminary data.</text>
</comment>
<dbReference type="AlphaFoldDB" id="A0AAV8V783"/>
<organism evidence="2 3">
    <name type="scientific">Exocentrus adspersus</name>
    <dbReference type="NCBI Taxonomy" id="1586481"/>
    <lineage>
        <taxon>Eukaryota</taxon>
        <taxon>Metazoa</taxon>
        <taxon>Ecdysozoa</taxon>
        <taxon>Arthropoda</taxon>
        <taxon>Hexapoda</taxon>
        <taxon>Insecta</taxon>
        <taxon>Pterygota</taxon>
        <taxon>Neoptera</taxon>
        <taxon>Endopterygota</taxon>
        <taxon>Coleoptera</taxon>
        <taxon>Polyphaga</taxon>
        <taxon>Cucujiformia</taxon>
        <taxon>Chrysomeloidea</taxon>
        <taxon>Cerambycidae</taxon>
        <taxon>Lamiinae</taxon>
        <taxon>Acanthocinini</taxon>
        <taxon>Exocentrus</taxon>
    </lineage>
</organism>
<feature type="region of interest" description="Disordered" evidence="1">
    <location>
        <begin position="42"/>
        <end position="72"/>
    </location>
</feature>
<evidence type="ECO:0000256" key="1">
    <source>
        <dbReference type="SAM" id="MobiDB-lite"/>
    </source>
</evidence>